<dbReference type="FunFam" id="3.10.110.10:FF:000050">
    <property type="entry name" value="eIF-2-alpha kinase GCN2"/>
    <property type="match status" value="1"/>
</dbReference>
<dbReference type="GO" id="GO:0010468">
    <property type="term" value="P:regulation of gene expression"/>
    <property type="evidence" value="ECO:0007669"/>
    <property type="project" value="UniProtKB-ARBA"/>
</dbReference>
<keyword evidence="1" id="KW-0175">Coiled coil</keyword>
<evidence type="ECO:0000313" key="3">
    <source>
        <dbReference type="EMBL" id="KAK2710849.1"/>
    </source>
</evidence>
<feature type="coiled-coil region" evidence="1">
    <location>
        <begin position="117"/>
        <end position="144"/>
    </location>
</feature>
<gene>
    <name evidence="3" type="ORF">QYM36_012141</name>
</gene>
<keyword evidence="4" id="KW-1185">Reference proteome</keyword>
<dbReference type="PROSITE" id="PS50908">
    <property type="entry name" value="RWD"/>
    <property type="match status" value="1"/>
</dbReference>
<reference evidence="3" key="1">
    <citation type="submission" date="2023-07" db="EMBL/GenBank/DDBJ databases">
        <title>Chromosome-level genome assembly of Artemia franciscana.</title>
        <authorList>
            <person name="Jo E."/>
        </authorList>
    </citation>
    <scope>NUCLEOTIDE SEQUENCE</scope>
    <source>
        <tissue evidence="3">Whole body</tissue>
    </source>
</reference>
<dbReference type="InterPro" id="IPR016135">
    <property type="entry name" value="UBQ-conjugating_enzyme/RWD"/>
</dbReference>
<dbReference type="Proteomes" id="UP001187531">
    <property type="component" value="Unassembled WGS sequence"/>
</dbReference>
<name>A0AA88L2K2_ARTSF</name>
<dbReference type="GO" id="GO:0033554">
    <property type="term" value="P:cellular response to stress"/>
    <property type="evidence" value="ECO:0007669"/>
    <property type="project" value="UniProtKB-ARBA"/>
</dbReference>
<dbReference type="Pfam" id="PF05773">
    <property type="entry name" value="RWD"/>
    <property type="match status" value="1"/>
</dbReference>
<evidence type="ECO:0000259" key="2">
    <source>
        <dbReference type="PROSITE" id="PS50908"/>
    </source>
</evidence>
<dbReference type="SMART" id="SM00591">
    <property type="entry name" value="RWD"/>
    <property type="match status" value="1"/>
</dbReference>
<comment type="caution">
    <text evidence="3">The sequence shown here is derived from an EMBL/GenBank/DDBJ whole genome shotgun (WGS) entry which is preliminary data.</text>
</comment>
<protein>
    <recommendedName>
        <fullName evidence="2">RWD domain-containing protein</fullName>
    </recommendedName>
</protein>
<dbReference type="GO" id="GO:0009893">
    <property type="term" value="P:positive regulation of metabolic process"/>
    <property type="evidence" value="ECO:0007669"/>
    <property type="project" value="UniProtKB-ARBA"/>
</dbReference>
<proteinExistence type="predicted"/>
<dbReference type="SUPFAM" id="SSF54495">
    <property type="entry name" value="UBC-like"/>
    <property type="match status" value="1"/>
</dbReference>
<evidence type="ECO:0000256" key="1">
    <source>
        <dbReference type="SAM" id="Coils"/>
    </source>
</evidence>
<dbReference type="Pfam" id="PF16543">
    <property type="entry name" value="DFRP_C"/>
    <property type="match status" value="1"/>
</dbReference>
<dbReference type="InterPro" id="IPR006575">
    <property type="entry name" value="RWD_dom"/>
</dbReference>
<sequence length="237" mass="27769">MSYKEDQEGEIEALESIYNTDFIVVEDSPFYKFKIRLCASSTDLEFSTDPTCFLIFTYTKKYPEEPPLVDIWAEEDDPFFDDLKKEELKEKLQDEASNNLGMVMIFTLVSIAQEWLAESLDLEKTRIQEERERIRTEAEEAEKRRFMGTPVTVQNFLSWKEKFDAELASMKKVEKEDKDRKLTGRELFLRDKTLIESDLKYLEEGGEAVAVDESLFEDLDNLDLDDIEDLDVDDIED</sequence>
<dbReference type="AlphaFoldDB" id="A0AA88L2K2"/>
<organism evidence="3 4">
    <name type="scientific">Artemia franciscana</name>
    <name type="common">Brine shrimp</name>
    <name type="synonym">Artemia sanfranciscana</name>
    <dbReference type="NCBI Taxonomy" id="6661"/>
    <lineage>
        <taxon>Eukaryota</taxon>
        <taxon>Metazoa</taxon>
        <taxon>Ecdysozoa</taxon>
        <taxon>Arthropoda</taxon>
        <taxon>Crustacea</taxon>
        <taxon>Branchiopoda</taxon>
        <taxon>Anostraca</taxon>
        <taxon>Artemiidae</taxon>
        <taxon>Artemia</taxon>
    </lineage>
</organism>
<dbReference type="Gene3D" id="3.10.110.10">
    <property type="entry name" value="Ubiquitin Conjugating Enzyme"/>
    <property type="match status" value="1"/>
</dbReference>
<dbReference type="InterPro" id="IPR032378">
    <property type="entry name" value="ZC3H15/TMA46_C"/>
</dbReference>
<dbReference type="PANTHER" id="PTHR12292">
    <property type="entry name" value="RWD DOMAIN-CONTAINING PROTEIN"/>
    <property type="match status" value="1"/>
</dbReference>
<dbReference type="InterPro" id="IPR040213">
    <property type="entry name" value="GIR2-like"/>
</dbReference>
<dbReference type="Gene3D" id="6.20.400.10">
    <property type="match status" value="1"/>
</dbReference>
<dbReference type="EMBL" id="JAVRJZ010000016">
    <property type="protein sequence ID" value="KAK2710849.1"/>
    <property type="molecule type" value="Genomic_DNA"/>
</dbReference>
<dbReference type="GO" id="GO:0051246">
    <property type="term" value="P:regulation of protein metabolic process"/>
    <property type="evidence" value="ECO:0007669"/>
    <property type="project" value="UniProtKB-ARBA"/>
</dbReference>
<evidence type="ECO:0000313" key="4">
    <source>
        <dbReference type="Proteomes" id="UP001187531"/>
    </source>
</evidence>
<accession>A0AA88L2K2</accession>
<feature type="domain" description="RWD" evidence="2">
    <location>
        <begin position="9"/>
        <end position="119"/>
    </location>
</feature>